<dbReference type="PROSITE" id="PS51257">
    <property type="entry name" value="PROKAR_LIPOPROTEIN"/>
    <property type="match status" value="1"/>
</dbReference>
<feature type="compositionally biased region" description="Low complexity" evidence="1">
    <location>
        <begin position="299"/>
        <end position="329"/>
    </location>
</feature>
<proteinExistence type="predicted"/>
<evidence type="ECO:0000256" key="1">
    <source>
        <dbReference type="SAM" id="MobiDB-lite"/>
    </source>
</evidence>
<dbReference type="EMBL" id="PQGA01000012">
    <property type="protein sequence ID" value="POR49156.1"/>
    <property type="molecule type" value="Genomic_DNA"/>
</dbReference>
<reference evidence="2 3" key="1">
    <citation type="submission" date="2018-01" db="EMBL/GenBank/DDBJ databases">
        <title>Genomic Encyclopedia of Type Strains, Phase III (KMG-III): the genomes of soil and plant-associated and newly described type strains.</title>
        <authorList>
            <person name="Whitman W."/>
        </authorList>
    </citation>
    <scope>NUCLEOTIDE SEQUENCE [LARGE SCALE GENOMIC DNA]</scope>
    <source>
        <strain evidence="2 3">JCM 18070</strain>
    </source>
</reference>
<gene>
    <name evidence="2" type="ORF">B0G62_112141</name>
</gene>
<organism evidence="2 3">
    <name type="scientific">Paraburkholderia eburnea</name>
    <dbReference type="NCBI Taxonomy" id="1189126"/>
    <lineage>
        <taxon>Bacteria</taxon>
        <taxon>Pseudomonadati</taxon>
        <taxon>Pseudomonadota</taxon>
        <taxon>Betaproteobacteria</taxon>
        <taxon>Burkholderiales</taxon>
        <taxon>Burkholderiaceae</taxon>
        <taxon>Paraburkholderia</taxon>
    </lineage>
</organism>
<dbReference type="AlphaFoldDB" id="A0A2S4M369"/>
<feature type="compositionally biased region" description="Basic residues" evidence="1">
    <location>
        <begin position="73"/>
        <end position="86"/>
    </location>
</feature>
<comment type="caution">
    <text evidence="2">The sequence shown here is derived from an EMBL/GenBank/DDBJ whole genome shotgun (WGS) entry which is preliminary data.</text>
</comment>
<feature type="region of interest" description="Disordered" evidence="1">
    <location>
        <begin position="28"/>
        <end position="106"/>
    </location>
</feature>
<sequence>MRGGFARPAVSHTSVLTLLAVLALSGCSLFRSPPPPEPEPPIAASEPEMPASEPEEAPAPEAASDTESSARPAPHKPRPAPRKPRRVAPPPPTPASTPVAPPPAPLLQTRTIERGSFRTLLDSEVQKPDGKVVGRAVDMVAGPGGKPQEVVVNLQGFMGVGDRKANFPWSAVRVNTQPKTPAITLALTPQQLQIPDRPKAGGAQAGAPEASPTRLPMLDTTVERPNGAKVGRVVDVLIDGSAAPLAVVLDVSDLLEKRRTIAADWAALHFVTKNNALEAQLEMSDQQLDASPAYANDQPVRAVSPNPAAAAASPAANPAAPAASARGAQ</sequence>
<keyword evidence="3" id="KW-1185">Reference proteome</keyword>
<feature type="compositionally biased region" description="Pro residues" evidence="1">
    <location>
        <begin position="32"/>
        <end position="41"/>
    </location>
</feature>
<dbReference type="OrthoDB" id="9085961at2"/>
<feature type="compositionally biased region" description="Low complexity" evidence="1">
    <location>
        <begin position="59"/>
        <end position="72"/>
    </location>
</feature>
<protein>
    <submittedName>
        <fullName evidence="2">PRC-barrel domain protein</fullName>
    </submittedName>
</protein>
<dbReference type="InterPro" id="IPR011033">
    <property type="entry name" value="PRC_barrel-like_sf"/>
</dbReference>
<feature type="compositionally biased region" description="Pro residues" evidence="1">
    <location>
        <begin position="87"/>
        <end position="105"/>
    </location>
</feature>
<dbReference type="Gene3D" id="2.30.30.240">
    <property type="entry name" value="PRC-barrel domain"/>
    <property type="match status" value="2"/>
</dbReference>
<evidence type="ECO:0000313" key="3">
    <source>
        <dbReference type="Proteomes" id="UP000237381"/>
    </source>
</evidence>
<feature type="compositionally biased region" description="Low complexity" evidence="1">
    <location>
        <begin position="42"/>
        <end position="52"/>
    </location>
</feature>
<feature type="region of interest" description="Disordered" evidence="1">
    <location>
        <begin position="194"/>
        <end position="214"/>
    </location>
</feature>
<accession>A0A2S4M369</accession>
<evidence type="ECO:0000313" key="2">
    <source>
        <dbReference type="EMBL" id="POR49156.1"/>
    </source>
</evidence>
<dbReference type="SUPFAM" id="SSF50346">
    <property type="entry name" value="PRC-barrel domain"/>
    <property type="match status" value="2"/>
</dbReference>
<feature type="region of interest" description="Disordered" evidence="1">
    <location>
        <begin position="288"/>
        <end position="329"/>
    </location>
</feature>
<name>A0A2S4M369_9BURK</name>
<dbReference type="Proteomes" id="UP000237381">
    <property type="component" value="Unassembled WGS sequence"/>
</dbReference>
<dbReference type="RefSeq" id="WP_103706094.1">
    <property type="nucleotide sequence ID" value="NZ_PQGA01000012.1"/>
</dbReference>